<evidence type="ECO:0000256" key="3">
    <source>
        <dbReference type="ARBA" id="ARBA00022475"/>
    </source>
</evidence>
<evidence type="ECO:0000259" key="10">
    <source>
        <dbReference type="Pfam" id="PF03176"/>
    </source>
</evidence>
<keyword evidence="5 8" id="KW-1133">Transmembrane helix</keyword>
<dbReference type="InterPro" id="IPR009044">
    <property type="entry name" value="ssDNA-bd_transcriptional_reg"/>
</dbReference>
<dbReference type="SUPFAM" id="SSF82866">
    <property type="entry name" value="Multidrug efflux transporter AcrB transmembrane domain"/>
    <property type="match status" value="1"/>
</dbReference>
<evidence type="ECO:0000256" key="1">
    <source>
        <dbReference type="ARBA" id="ARBA00004651"/>
    </source>
</evidence>
<accession>C5L772</accession>
<evidence type="ECO:0000313" key="12">
    <source>
        <dbReference type="Proteomes" id="UP000007800"/>
    </source>
</evidence>
<feature type="transmembrane region" description="Helical" evidence="8">
    <location>
        <begin position="563"/>
        <end position="587"/>
    </location>
</feature>
<protein>
    <recommendedName>
        <fullName evidence="13">Membrane transport protein MMPL domain-containing protein</fullName>
    </recommendedName>
</protein>
<dbReference type="Gene3D" id="1.20.1640.10">
    <property type="entry name" value="Multidrug efflux transporter AcrB transmembrane domain"/>
    <property type="match status" value="1"/>
</dbReference>
<evidence type="ECO:0000256" key="5">
    <source>
        <dbReference type="ARBA" id="ARBA00022989"/>
    </source>
</evidence>
<feature type="compositionally biased region" description="Acidic residues" evidence="7">
    <location>
        <begin position="1"/>
        <end position="12"/>
    </location>
</feature>
<evidence type="ECO:0000256" key="6">
    <source>
        <dbReference type="ARBA" id="ARBA00023136"/>
    </source>
</evidence>
<evidence type="ECO:0008006" key="13">
    <source>
        <dbReference type="Google" id="ProtNLM"/>
    </source>
</evidence>
<keyword evidence="3" id="KW-1003">Cell membrane</keyword>
<dbReference type="OrthoDB" id="439189at2759"/>
<dbReference type="GO" id="GO:0006355">
    <property type="term" value="P:regulation of DNA-templated transcription"/>
    <property type="evidence" value="ECO:0007669"/>
    <property type="project" value="InterPro"/>
</dbReference>
<dbReference type="InterPro" id="IPR003173">
    <property type="entry name" value="PC4_C"/>
</dbReference>
<evidence type="ECO:0000256" key="2">
    <source>
        <dbReference type="ARBA" id="ARBA00010157"/>
    </source>
</evidence>
<dbReference type="InterPro" id="IPR004869">
    <property type="entry name" value="MMPL_dom"/>
</dbReference>
<dbReference type="EMBL" id="GG679899">
    <property type="protein sequence ID" value="EER07334.1"/>
    <property type="molecule type" value="Genomic_DNA"/>
</dbReference>
<dbReference type="AlphaFoldDB" id="C5L772"/>
<keyword evidence="4 8" id="KW-0812">Transmembrane</keyword>
<dbReference type="Pfam" id="PF02229">
    <property type="entry name" value="PC4"/>
    <property type="match status" value="2"/>
</dbReference>
<evidence type="ECO:0000256" key="7">
    <source>
        <dbReference type="SAM" id="MobiDB-lite"/>
    </source>
</evidence>
<organism evidence="12">
    <name type="scientific">Perkinsus marinus (strain ATCC 50983 / TXsc)</name>
    <dbReference type="NCBI Taxonomy" id="423536"/>
    <lineage>
        <taxon>Eukaryota</taxon>
        <taxon>Sar</taxon>
        <taxon>Alveolata</taxon>
        <taxon>Perkinsozoa</taxon>
        <taxon>Perkinsea</taxon>
        <taxon>Perkinsida</taxon>
        <taxon>Perkinsidae</taxon>
        <taxon>Perkinsus</taxon>
    </lineage>
</organism>
<sequence>MDNIFPDDDETTAVEPPTKPVKPVKRKRAEEEDASSSSSSSSSSDESSSSSSSSDSDSDSSESEETPTPAKKKARPSSAVEVVQPGEESEKAMYVAATGEGDQKEFVWRVTDDVKVKAKLWKGMVFMDIRKYFDEGRKPTQKGVFLNVEKYEKTMARQEMVTAALKWLDEGGRAKSPVLTGVLRNDSTFIDPDGAIIMEIDKGLKLKVYSFKGMYLVDIRSYFKGNATKKGISLKPDVYFKIANWTDWSKAVAVVKKAVDQPVEHACRMAGRSGAVGAGLKVSECWVCIYGATHIYDKIDNNLPAPPNSGSALAGRALVRLYGEEQEFAPEVLLVELPAHTGGDFFTNGLIKEVVGVVEEYWKNSPEVEIESYLSAQVLPGVSAFFMSESNRSSIITVLFPVTWTIDSVYRQEQDVLHMLGQRFGAVDLVAHFSGPRAFIKEAPALLEHDLLIIHVFVIPLAFAALAIAFKFLNIEAISPAVSTDISYTVATLGFSVILGLALDYEIFLLGRVVEEHDNGLSDQAAVHVGVWKTGPVITMAGVIMTIAFCGLLFASMPLINQAGVLLVTAVLFDTCIMRTIVTPALLRVIGRLNWWPRKSPQVTCNDARSILDREGSINSEQSECNPKNSP</sequence>
<feature type="domain" description="Transcriptional coactivator p15 (PC4) C-terminal" evidence="9">
    <location>
        <begin position="199"/>
        <end position="239"/>
    </location>
</feature>
<evidence type="ECO:0000313" key="11">
    <source>
        <dbReference type="EMBL" id="EER07334.1"/>
    </source>
</evidence>
<comment type="similarity">
    <text evidence="2">Belongs to the resistance-nodulation-cell division (RND) (TC 2.A.6) family. MmpL subfamily.</text>
</comment>
<evidence type="ECO:0000256" key="4">
    <source>
        <dbReference type="ARBA" id="ARBA00022692"/>
    </source>
</evidence>
<feature type="domain" description="Transcriptional coactivator p15 (PC4) C-terminal" evidence="9">
    <location>
        <begin position="114"/>
        <end position="153"/>
    </location>
</feature>
<dbReference type="GO" id="GO:0003677">
    <property type="term" value="F:DNA binding"/>
    <property type="evidence" value="ECO:0007669"/>
    <property type="project" value="InterPro"/>
</dbReference>
<dbReference type="PANTHER" id="PTHR33406:SF6">
    <property type="entry name" value="MEMBRANE PROTEIN YDGH-RELATED"/>
    <property type="match status" value="1"/>
</dbReference>
<dbReference type="InParanoid" id="C5L772"/>
<keyword evidence="12" id="KW-1185">Reference proteome</keyword>
<proteinExistence type="inferred from homology"/>
<dbReference type="SUPFAM" id="SSF54447">
    <property type="entry name" value="ssDNA-binding transcriptional regulator domain"/>
    <property type="match status" value="2"/>
</dbReference>
<dbReference type="RefSeq" id="XP_002775518.1">
    <property type="nucleotide sequence ID" value="XM_002775472.1"/>
</dbReference>
<name>C5L772_PERM5</name>
<comment type="subcellular location">
    <subcellularLocation>
        <location evidence="1">Cell membrane</location>
        <topology evidence="1">Multi-pass membrane protein</topology>
    </subcellularLocation>
</comment>
<dbReference type="InterPro" id="IPR050545">
    <property type="entry name" value="Mycobact_MmpL"/>
</dbReference>
<feature type="transmembrane region" description="Helical" evidence="8">
    <location>
        <begin position="451"/>
        <end position="473"/>
    </location>
</feature>
<dbReference type="GO" id="GO:0005886">
    <property type="term" value="C:plasma membrane"/>
    <property type="evidence" value="ECO:0007669"/>
    <property type="project" value="UniProtKB-SubCell"/>
</dbReference>
<reference evidence="11 12" key="1">
    <citation type="submission" date="2008-07" db="EMBL/GenBank/DDBJ databases">
        <authorList>
            <person name="El-Sayed N."/>
            <person name="Caler E."/>
            <person name="Inman J."/>
            <person name="Amedeo P."/>
            <person name="Hass B."/>
            <person name="Wortman J."/>
        </authorList>
    </citation>
    <scope>NUCLEOTIDE SEQUENCE [LARGE SCALE GENOMIC DNA]</scope>
    <source>
        <strain evidence="12">ATCC 50983 / TXsc</strain>
    </source>
</reference>
<feature type="compositionally biased region" description="Acidic residues" evidence="7">
    <location>
        <begin position="56"/>
        <end position="65"/>
    </location>
</feature>
<feature type="transmembrane region" description="Helical" evidence="8">
    <location>
        <begin position="537"/>
        <end position="556"/>
    </location>
</feature>
<keyword evidence="6 8" id="KW-0472">Membrane</keyword>
<dbReference type="PANTHER" id="PTHR33406">
    <property type="entry name" value="MEMBRANE PROTEIN MJ1562-RELATED"/>
    <property type="match status" value="1"/>
</dbReference>
<gene>
    <name evidence="11" type="ORF">Pmar_PMAR020499</name>
</gene>
<dbReference type="Proteomes" id="UP000007800">
    <property type="component" value="Unassembled WGS sequence"/>
</dbReference>
<feature type="transmembrane region" description="Helical" evidence="8">
    <location>
        <begin position="485"/>
        <end position="503"/>
    </location>
</feature>
<feature type="domain" description="Membrane transport protein MMPL" evidence="10">
    <location>
        <begin position="459"/>
        <end position="600"/>
    </location>
</feature>
<dbReference type="Gene3D" id="2.30.31.10">
    <property type="entry name" value="Transcriptional Coactivator Pc4, Chain A"/>
    <property type="match status" value="2"/>
</dbReference>
<feature type="region of interest" description="Disordered" evidence="7">
    <location>
        <begin position="1"/>
        <end position="88"/>
    </location>
</feature>
<evidence type="ECO:0000259" key="9">
    <source>
        <dbReference type="Pfam" id="PF02229"/>
    </source>
</evidence>
<feature type="compositionally biased region" description="Low complexity" evidence="7">
    <location>
        <begin position="35"/>
        <end position="55"/>
    </location>
</feature>
<dbReference type="Pfam" id="PF03176">
    <property type="entry name" value="MMPL"/>
    <property type="match status" value="1"/>
</dbReference>
<evidence type="ECO:0000256" key="8">
    <source>
        <dbReference type="SAM" id="Phobius"/>
    </source>
</evidence>
<dbReference type="GeneID" id="9060179"/>